<dbReference type="Proteomes" id="UP000036367">
    <property type="component" value="Unassembled WGS sequence"/>
</dbReference>
<protein>
    <submittedName>
        <fullName evidence="2">Uncharacterized protein</fullName>
    </submittedName>
</protein>
<name>A0A0J1BDP8_RHOIS</name>
<organism evidence="2 3">
    <name type="scientific">Rhodopirellula islandica</name>
    <dbReference type="NCBI Taxonomy" id="595434"/>
    <lineage>
        <taxon>Bacteria</taxon>
        <taxon>Pseudomonadati</taxon>
        <taxon>Planctomycetota</taxon>
        <taxon>Planctomycetia</taxon>
        <taxon>Pirellulales</taxon>
        <taxon>Pirellulaceae</taxon>
        <taxon>Rhodopirellula</taxon>
    </lineage>
</organism>
<gene>
    <name evidence="2" type="ORF">RISK_003253</name>
</gene>
<evidence type="ECO:0000313" key="3">
    <source>
        <dbReference type="Proteomes" id="UP000036367"/>
    </source>
</evidence>
<dbReference type="STRING" id="595434.RISK_003253"/>
<dbReference type="EMBL" id="LECT01000026">
    <property type="protein sequence ID" value="KLU04631.1"/>
    <property type="molecule type" value="Genomic_DNA"/>
</dbReference>
<comment type="caution">
    <text evidence="2">The sequence shown here is derived from an EMBL/GenBank/DDBJ whole genome shotgun (WGS) entry which is preliminary data.</text>
</comment>
<feature type="region of interest" description="Disordered" evidence="1">
    <location>
        <begin position="1"/>
        <end position="40"/>
    </location>
</feature>
<dbReference type="AlphaFoldDB" id="A0A0J1BDP8"/>
<keyword evidence="3" id="KW-1185">Reference proteome</keyword>
<accession>A0A0J1BDP8</accession>
<evidence type="ECO:0000256" key="1">
    <source>
        <dbReference type="SAM" id="MobiDB-lite"/>
    </source>
</evidence>
<reference evidence="2" key="1">
    <citation type="submission" date="2015-05" db="EMBL/GenBank/DDBJ databases">
        <title>Permanent draft genome of Rhodopirellula islandicus K833.</title>
        <authorList>
            <person name="Kizina J."/>
            <person name="Richter M."/>
            <person name="Glockner F.O."/>
            <person name="Harder J."/>
        </authorList>
    </citation>
    <scope>NUCLEOTIDE SEQUENCE [LARGE SCALE GENOMIC DNA]</scope>
    <source>
        <strain evidence="2">K833</strain>
    </source>
</reference>
<evidence type="ECO:0000313" key="2">
    <source>
        <dbReference type="EMBL" id="KLU04631.1"/>
    </source>
</evidence>
<proteinExistence type="predicted"/>
<sequence>MQGELVPRKITVKPDPIPLRPSTGWSLPPFQRIQNKRDPA</sequence>
<dbReference type="PATRIC" id="fig|595434.4.peg.3105"/>